<organism evidence="2 3">
    <name type="scientific">Mucilaginibacter panaciglaebae</name>
    <dbReference type="NCBI Taxonomy" id="502331"/>
    <lineage>
        <taxon>Bacteria</taxon>
        <taxon>Pseudomonadati</taxon>
        <taxon>Bacteroidota</taxon>
        <taxon>Sphingobacteriia</taxon>
        <taxon>Sphingobacteriales</taxon>
        <taxon>Sphingobacteriaceae</taxon>
        <taxon>Mucilaginibacter</taxon>
    </lineage>
</organism>
<dbReference type="Gene3D" id="3.10.490.10">
    <property type="entry name" value="Gamma-glutamyl cyclotransferase-like"/>
    <property type="match status" value="1"/>
</dbReference>
<dbReference type="Proteomes" id="UP001500841">
    <property type="component" value="Unassembled WGS sequence"/>
</dbReference>
<name>A0ABP7W901_9SPHI</name>
<sequence length="134" mass="15507">MTNDLLFVYGTLLIADNEFASYLTRNSTFCCKGKMRGKLYDVGCYPGVVIDGDDNYDVWGTVYRMRNVDQALRNLDTYEGFGEGEEQPYLFVREALPIETDEGVLTCWVYLYNRSIATLREITTGDYIAYLRRR</sequence>
<proteinExistence type="predicted"/>
<protein>
    <submittedName>
        <fullName evidence="2">Gamma-glutamylcyclotransferase</fullName>
    </submittedName>
</protein>
<dbReference type="InterPro" id="IPR036568">
    <property type="entry name" value="GGCT-like_sf"/>
</dbReference>
<reference evidence="3" key="1">
    <citation type="journal article" date="2019" name="Int. J. Syst. Evol. Microbiol.">
        <title>The Global Catalogue of Microorganisms (GCM) 10K type strain sequencing project: providing services to taxonomists for standard genome sequencing and annotation.</title>
        <authorList>
            <consortium name="The Broad Institute Genomics Platform"/>
            <consortium name="The Broad Institute Genome Sequencing Center for Infectious Disease"/>
            <person name="Wu L."/>
            <person name="Ma J."/>
        </authorList>
    </citation>
    <scope>NUCLEOTIDE SEQUENCE [LARGE SCALE GENOMIC DNA]</scope>
    <source>
        <strain evidence="3">JCM 17085</strain>
    </source>
</reference>
<keyword evidence="3" id="KW-1185">Reference proteome</keyword>
<accession>A0ABP7W901</accession>
<comment type="caution">
    <text evidence="2">The sequence shown here is derived from an EMBL/GenBank/DDBJ whole genome shotgun (WGS) entry which is preliminary data.</text>
</comment>
<dbReference type="InterPro" id="IPR013024">
    <property type="entry name" value="GGCT-like"/>
</dbReference>
<dbReference type="Pfam" id="PF06094">
    <property type="entry name" value="GGACT"/>
    <property type="match status" value="1"/>
</dbReference>
<feature type="domain" description="Gamma-glutamylcyclotransferase AIG2-like" evidence="1">
    <location>
        <begin position="6"/>
        <end position="127"/>
    </location>
</feature>
<dbReference type="SUPFAM" id="SSF110857">
    <property type="entry name" value="Gamma-glutamyl cyclotransferase-like"/>
    <property type="match status" value="1"/>
</dbReference>
<evidence type="ECO:0000259" key="1">
    <source>
        <dbReference type="Pfam" id="PF06094"/>
    </source>
</evidence>
<gene>
    <name evidence="2" type="ORF">GCM10022392_00750</name>
</gene>
<dbReference type="InterPro" id="IPR009288">
    <property type="entry name" value="AIG2-like_dom"/>
</dbReference>
<dbReference type="RefSeq" id="WP_345100195.1">
    <property type="nucleotide sequence ID" value="NZ_BAABCV010000001.1"/>
</dbReference>
<evidence type="ECO:0000313" key="3">
    <source>
        <dbReference type="Proteomes" id="UP001500841"/>
    </source>
</evidence>
<dbReference type="CDD" id="cd06661">
    <property type="entry name" value="GGCT_like"/>
    <property type="match status" value="1"/>
</dbReference>
<dbReference type="EMBL" id="BAABCV010000001">
    <property type="protein sequence ID" value="GAA4083909.1"/>
    <property type="molecule type" value="Genomic_DNA"/>
</dbReference>
<evidence type="ECO:0000313" key="2">
    <source>
        <dbReference type="EMBL" id="GAA4083909.1"/>
    </source>
</evidence>